<dbReference type="PANTHER" id="PTHR21301">
    <property type="entry name" value="REVERSE TRANSCRIPTASE"/>
    <property type="match status" value="1"/>
</dbReference>
<gene>
    <name evidence="1" type="ORF">NQ318_018859</name>
</gene>
<organism evidence="1 2">
    <name type="scientific">Aromia moschata</name>
    <dbReference type="NCBI Taxonomy" id="1265417"/>
    <lineage>
        <taxon>Eukaryota</taxon>
        <taxon>Metazoa</taxon>
        <taxon>Ecdysozoa</taxon>
        <taxon>Arthropoda</taxon>
        <taxon>Hexapoda</taxon>
        <taxon>Insecta</taxon>
        <taxon>Pterygota</taxon>
        <taxon>Neoptera</taxon>
        <taxon>Endopterygota</taxon>
        <taxon>Coleoptera</taxon>
        <taxon>Polyphaga</taxon>
        <taxon>Cucujiformia</taxon>
        <taxon>Chrysomeloidea</taxon>
        <taxon>Cerambycidae</taxon>
        <taxon>Cerambycinae</taxon>
        <taxon>Callichromatini</taxon>
        <taxon>Aromia</taxon>
    </lineage>
</organism>
<dbReference type="AlphaFoldDB" id="A0AAV8ZIS4"/>
<dbReference type="PANTHER" id="PTHR21301:SF10">
    <property type="entry name" value="REVERSE TRANSCRIPTASE DOMAIN-CONTAINING PROTEIN"/>
    <property type="match status" value="1"/>
</dbReference>
<keyword evidence="2" id="KW-1185">Reference proteome</keyword>
<reference evidence="1" key="1">
    <citation type="journal article" date="2023" name="Insect Mol. Biol.">
        <title>Genome sequencing provides insights into the evolution of gene families encoding plant cell wall-degrading enzymes in longhorned beetles.</title>
        <authorList>
            <person name="Shin N.R."/>
            <person name="Okamura Y."/>
            <person name="Kirsch R."/>
            <person name="Pauchet Y."/>
        </authorList>
    </citation>
    <scope>NUCLEOTIDE SEQUENCE</scope>
    <source>
        <strain evidence="1">AMC_N1</strain>
    </source>
</reference>
<evidence type="ECO:0000313" key="2">
    <source>
        <dbReference type="Proteomes" id="UP001162162"/>
    </source>
</evidence>
<accession>A0AAV8ZIS4</accession>
<evidence type="ECO:0000313" key="1">
    <source>
        <dbReference type="EMBL" id="KAJ8963382.1"/>
    </source>
</evidence>
<comment type="caution">
    <text evidence="1">The sequence shown here is derived from an EMBL/GenBank/DDBJ whole genome shotgun (WGS) entry which is preliminary data.</text>
</comment>
<name>A0AAV8ZIS4_9CUCU</name>
<protein>
    <submittedName>
        <fullName evidence="1">Uncharacterized protein</fullName>
    </submittedName>
</protein>
<sequence length="650" mass="74543">MSNETVDRLVYKGQIRVRCTPTFVIQVEKVEMWFFQGFVREAYNGENFQQHEGTTMGNSLSPFTANLFMSKFETEAKDKFEYFPRVWFRNVTNSRQLDAFESLEIIKCNSSMNKDNGSIPTSPLINKDRCYGSVNRGNKLSINSAIWINRLILTTGACGSSLYTEYWGTLYIRNFEADHKTRELLGNGILVLSCVDVAAGVIKRCIKNVTNSRQLDAFESLEIIKCNNSMNKDNGPIPTSPLFALIDCSAQRYARSFGPLYAIDTRETARRRRRAPNMGCLRNLYIYHQQIIRQLEETDEETKYEVKNSKRPYEHCISINKKTSKSVLRFYCEEDAFNRRFEDIKMELASVQVEESVASEQHKALCEKYDLLETLLEHILQHIDCLTLEIKSSNRLSLLLNTFAIHENRITEKISDSLKKMCERPDFDILEEIKTKLIIALNNCDNIKQLRLECEQRRNDYNLAMKNFKIILEVMDINDKSLNKLKQQFDDVLTNYQHCRCILSREMPFVLEERRKILEECLSVGGIEFEEWGGSQVGTGESNEESGNVTNSRQLDAFESLEIMKCNSSMNKDNGPIPTSPLFALINKDSYGSVNRGNKLSINSANANLVGETRVEKSVVVRCFVENVQFFVSTPKVPVPTPGSKNTPIL</sequence>
<dbReference type="Proteomes" id="UP001162162">
    <property type="component" value="Unassembled WGS sequence"/>
</dbReference>
<dbReference type="EMBL" id="JAPWTK010000001">
    <property type="protein sequence ID" value="KAJ8963382.1"/>
    <property type="molecule type" value="Genomic_DNA"/>
</dbReference>
<proteinExistence type="predicted"/>